<dbReference type="EMBL" id="BFAA01010436">
    <property type="protein sequence ID" value="GCB78377.1"/>
    <property type="molecule type" value="Genomic_DNA"/>
</dbReference>
<dbReference type="InterPro" id="IPR050164">
    <property type="entry name" value="Peptidase_C19"/>
</dbReference>
<dbReference type="PANTHER" id="PTHR24006:SF796">
    <property type="entry name" value="UBL CARBOXYL-TERMINAL HYDROLASE 18-RELATED"/>
    <property type="match status" value="1"/>
</dbReference>
<dbReference type="GO" id="GO:0016579">
    <property type="term" value="P:protein deubiquitination"/>
    <property type="evidence" value="ECO:0007669"/>
    <property type="project" value="InterPro"/>
</dbReference>
<dbReference type="SUPFAM" id="SSF54001">
    <property type="entry name" value="Cysteine proteinases"/>
    <property type="match status" value="1"/>
</dbReference>
<protein>
    <recommendedName>
        <fullName evidence="1">USP domain-containing protein</fullName>
    </recommendedName>
</protein>
<sequence length="400" mass="46466">MQIISDIPKERQTETRLNSSEFPACVPECSGNEKNIVDYCEQRTSTIYCGDQMFAGLANTDNNCCMNALLQTLFMTQNYEALLLRCQQKRVLKKAEDSIPYHLYKLFVDRHKNPQRIVPTHKFIQCLKLNHFNVGIQLDAEELFRSFFHLLQDQMKETGFIEAVNDLHMVTIEEFNSCLKCEHEFKQVEYMLTIPLSLCDTSGKSYETIANSLRDFFDYQLLDDDNKCHCDNCGEKTATMQYYRLLSCPQILCLQLKRFDLDPSLGTVVKNYDLMGFQEDLDLERFIDEPHSQKNKWQYKLLSKWTGTTSMMNVFGEQHGKMLKIHLDHPAAPHIFGINLKCKPLIFSFIRGWTDHFRNADIGCPSICESAPFFILLCIMLHSFTIDFQSLCSIKCFSDL</sequence>
<dbReference type="AlphaFoldDB" id="A0A401PYZ6"/>
<dbReference type="PROSITE" id="PS50235">
    <property type="entry name" value="USP_3"/>
    <property type="match status" value="1"/>
</dbReference>
<evidence type="ECO:0000313" key="2">
    <source>
        <dbReference type="EMBL" id="GCB78377.1"/>
    </source>
</evidence>
<gene>
    <name evidence="2" type="ORF">scyTo_0016816</name>
</gene>
<name>A0A401PYZ6_SCYTO</name>
<organism evidence="2 3">
    <name type="scientific">Scyliorhinus torazame</name>
    <name type="common">Cloudy catshark</name>
    <name type="synonym">Catulus torazame</name>
    <dbReference type="NCBI Taxonomy" id="75743"/>
    <lineage>
        <taxon>Eukaryota</taxon>
        <taxon>Metazoa</taxon>
        <taxon>Chordata</taxon>
        <taxon>Craniata</taxon>
        <taxon>Vertebrata</taxon>
        <taxon>Chondrichthyes</taxon>
        <taxon>Elasmobranchii</taxon>
        <taxon>Galeomorphii</taxon>
        <taxon>Galeoidea</taxon>
        <taxon>Carcharhiniformes</taxon>
        <taxon>Scyliorhinidae</taxon>
        <taxon>Scyliorhinus</taxon>
    </lineage>
</organism>
<dbReference type="GO" id="GO:0004843">
    <property type="term" value="F:cysteine-type deubiquitinase activity"/>
    <property type="evidence" value="ECO:0007669"/>
    <property type="project" value="InterPro"/>
</dbReference>
<evidence type="ECO:0000259" key="1">
    <source>
        <dbReference type="PROSITE" id="PS50235"/>
    </source>
</evidence>
<dbReference type="GO" id="GO:0005829">
    <property type="term" value="C:cytosol"/>
    <property type="evidence" value="ECO:0007669"/>
    <property type="project" value="TreeGrafter"/>
</dbReference>
<dbReference type="InterPro" id="IPR028889">
    <property type="entry name" value="USP"/>
</dbReference>
<dbReference type="Proteomes" id="UP000288216">
    <property type="component" value="Unassembled WGS sequence"/>
</dbReference>
<accession>A0A401PYZ6</accession>
<reference evidence="2 3" key="1">
    <citation type="journal article" date="2018" name="Nat. Ecol. Evol.">
        <title>Shark genomes provide insights into elasmobranch evolution and the origin of vertebrates.</title>
        <authorList>
            <person name="Hara Y"/>
            <person name="Yamaguchi K"/>
            <person name="Onimaru K"/>
            <person name="Kadota M"/>
            <person name="Koyanagi M"/>
            <person name="Keeley SD"/>
            <person name="Tatsumi K"/>
            <person name="Tanaka K"/>
            <person name="Motone F"/>
            <person name="Kageyama Y"/>
            <person name="Nozu R"/>
            <person name="Adachi N"/>
            <person name="Nishimura O"/>
            <person name="Nakagawa R"/>
            <person name="Tanegashima C"/>
            <person name="Kiyatake I"/>
            <person name="Matsumoto R"/>
            <person name="Murakumo K"/>
            <person name="Nishida K"/>
            <person name="Terakita A"/>
            <person name="Kuratani S"/>
            <person name="Sato K"/>
            <person name="Hyodo S Kuraku.S."/>
        </authorList>
    </citation>
    <scope>NUCLEOTIDE SEQUENCE [LARGE SCALE GENOMIC DNA]</scope>
</reference>
<comment type="caution">
    <text evidence="2">The sequence shown here is derived from an EMBL/GenBank/DDBJ whole genome shotgun (WGS) entry which is preliminary data.</text>
</comment>
<feature type="domain" description="USP" evidence="1">
    <location>
        <begin position="55"/>
        <end position="400"/>
    </location>
</feature>
<dbReference type="InterPro" id="IPR001394">
    <property type="entry name" value="Peptidase_C19_UCH"/>
</dbReference>
<dbReference type="OrthoDB" id="292964at2759"/>
<keyword evidence="3" id="KW-1185">Reference proteome</keyword>
<dbReference type="PANTHER" id="PTHR24006">
    <property type="entry name" value="UBIQUITIN CARBOXYL-TERMINAL HYDROLASE"/>
    <property type="match status" value="1"/>
</dbReference>
<evidence type="ECO:0000313" key="3">
    <source>
        <dbReference type="Proteomes" id="UP000288216"/>
    </source>
</evidence>
<dbReference type="GO" id="GO:0005634">
    <property type="term" value="C:nucleus"/>
    <property type="evidence" value="ECO:0007669"/>
    <property type="project" value="TreeGrafter"/>
</dbReference>
<dbReference type="Pfam" id="PF00443">
    <property type="entry name" value="UCH"/>
    <property type="match status" value="1"/>
</dbReference>
<dbReference type="Gene3D" id="3.90.70.10">
    <property type="entry name" value="Cysteine proteinases"/>
    <property type="match status" value="1"/>
</dbReference>
<dbReference type="InterPro" id="IPR038765">
    <property type="entry name" value="Papain-like_cys_pep_sf"/>
</dbReference>
<dbReference type="STRING" id="75743.A0A401PYZ6"/>
<proteinExistence type="predicted"/>